<evidence type="ECO:0000256" key="1">
    <source>
        <dbReference type="SAM" id="MobiDB-lite"/>
    </source>
</evidence>
<comment type="caution">
    <text evidence="2">The sequence shown here is derived from an EMBL/GenBank/DDBJ whole genome shotgun (WGS) entry which is preliminary data.</text>
</comment>
<dbReference type="AlphaFoldDB" id="A0AAD7FPI0"/>
<protein>
    <submittedName>
        <fullName evidence="2">Uncharacterized protein</fullName>
    </submittedName>
</protein>
<dbReference type="Proteomes" id="UP001221142">
    <property type="component" value="Unassembled WGS sequence"/>
</dbReference>
<evidence type="ECO:0000313" key="3">
    <source>
        <dbReference type="Proteomes" id="UP001221142"/>
    </source>
</evidence>
<accession>A0AAD7FPI0</accession>
<dbReference type="EMBL" id="JARKIF010000009">
    <property type="protein sequence ID" value="KAJ7630732.1"/>
    <property type="molecule type" value="Genomic_DNA"/>
</dbReference>
<sequence>MSDTESESEVLEIDPFLDHFHALNLETSKTIATAIHDIQHIEVTDPQAVEQDTELHAVISEASTAIICFLDSVHTPNDDSSKRLNDFAQLVDVAFLTALFEHRKIFNQIAAQSLAPGPSSAVVCWVDVILFKLGDAVVPIASGVSVDFASPLFPVAAEDGLRAASQLPSEWSSVIELVASDKASSAAKRLALRLSYAAFVLGPCLRPEISPIQTPHSMEEVLNRCVAQTRTATGFSASRAGDELAIQERLNCAMIIALFAATNYRRGSHLRPHTLGSLLSILQNVLHPEDTVASLQLVAPPDALDPAQTMLLRWGDTVSWCWETWDDHRVADAESIVFLTSTWLLHVSAPSFLEESSCMSVSTSSCIAILRVLHHIVLSFSTAYPALPSSVPMAVISQACYHSIESLNTLLLAKKEDERWIISGICKYLLSLFVMVGDTNEEHCVDEYILEALSLVDADTLRVCLTQIQGDSLLRFPARLDERILRVKKCVTIDMAPDARTLNFIRSALHFAIIIWFSQTPGCLLRQSISPVLSKILDLVSQESASQLQSRILADAVLTAFSAARRDPSCSDDSREVVSQFVVRAALPDLAVASSFAHYITTSQALCSPLSCAQAWRHLGDCLALILRNHYAGEQEPLALLVCPTICSALIRLLRADPTSTRFMISTPFTLNLCADLKAVCGGARSGQYFDVMKERLATLGPRLLDQILRKSRNEDLPDSVESTPMRLLFYRMHGLSHLSDSMDVDAGPSSYSSPIQVSPPTPAFAASSAEFHIFPRTNPAVDRNTTRRATNHSVDDALNLDSETSARLARQRSEAFFQLQQTVADNGDSFVKSMRVYESRRLRSTVHMKVKEAQRRGRRSSLAHPSRSDAQHDSDESDDDVQIFAGENIFIGRGKQRSSSVGLVQTKPHHSPSERSSSPGGTTTCDSSPSLYLSDDDSMAPTLSHSANSSIVSLALPPASAAQIPSSRSEKALAALTLAMANGAGGLDDYEALRSLHTFSPLDSCQVGDMWH</sequence>
<evidence type="ECO:0000313" key="2">
    <source>
        <dbReference type="EMBL" id="KAJ7630732.1"/>
    </source>
</evidence>
<organism evidence="2 3">
    <name type="scientific">Roridomyces roridus</name>
    <dbReference type="NCBI Taxonomy" id="1738132"/>
    <lineage>
        <taxon>Eukaryota</taxon>
        <taxon>Fungi</taxon>
        <taxon>Dikarya</taxon>
        <taxon>Basidiomycota</taxon>
        <taxon>Agaricomycotina</taxon>
        <taxon>Agaricomycetes</taxon>
        <taxon>Agaricomycetidae</taxon>
        <taxon>Agaricales</taxon>
        <taxon>Marasmiineae</taxon>
        <taxon>Mycenaceae</taxon>
        <taxon>Roridomyces</taxon>
    </lineage>
</organism>
<keyword evidence="3" id="KW-1185">Reference proteome</keyword>
<reference evidence="2" key="1">
    <citation type="submission" date="2023-03" db="EMBL/GenBank/DDBJ databases">
        <title>Massive genome expansion in bonnet fungi (Mycena s.s.) driven by repeated elements and novel gene families across ecological guilds.</title>
        <authorList>
            <consortium name="Lawrence Berkeley National Laboratory"/>
            <person name="Harder C.B."/>
            <person name="Miyauchi S."/>
            <person name="Viragh M."/>
            <person name="Kuo A."/>
            <person name="Thoen E."/>
            <person name="Andreopoulos B."/>
            <person name="Lu D."/>
            <person name="Skrede I."/>
            <person name="Drula E."/>
            <person name="Henrissat B."/>
            <person name="Morin E."/>
            <person name="Kohler A."/>
            <person name="Barry K."/>
            <person name="LaButti K."/>
            <person name="Morin E."/>
            <person name="Salamov A."/>
            <person name="Lipzen A."/>
            <person name="Mereny Z."/>
            <person name="Hegedus B."/>
            <person name="Baldrian P."/>
            <person name="Stursova M."/>
            <person name="Weitz H."/>
            <person name="Taylor A."/>
            <person name="Grigoriev I.V."/>
            <person name="Nagy L.G."/>
            <person name="Martin F."/>
            <person name="Kauserud H."/>
        </authorList>
    </citation>
    <scope>NUCLEOTIDE SEQUENCE</scope>
    <source>
        <strain evidence="2">9284</strain>
    </source>
</reference>
<feature type="region of interest" description="Disordered" evidence="1">
    <location>
        <begin position="896"/>
        <end position="940"/>
    </location>
</feature>
<gene>
    <name evidence="2" type="ORF">FB45DRAFT_1151654</name>
</gene>
<feature type="region of interest" description="Disordered" evidence="1">
    <location>
        <begin position="848"/>
        <end position="880"/>
    </location>
</feature>
<name>A0AAD7FPI0_9AGAR</name>
<proteinExistence type="predicted"/>